<dbReference type="PANTHER" id="PTHR46700:SF2">
    <property type="entry name" value="ARM REPEAT SUPERFAMILY PROTEIN"/>
    <property type="match status" value="1"/>
</dbReference>
<dbReference type="EMBL" id="OOIL02000115">
    <property type="protein sequence ID" value="VFQ60339.1"/>
    <property type="molecule type" value="Genomic_DNA"/>
</dbReference>
<dbReference type="PANTHER" id="PTHR46700">
    <property type="entry name" value="ARM REPEAT SUPERFAMILY PROTEIN"/>
    <property type="match status" value="1"/>
</dbReference>
<evidence type="ECO:0000313" key="3">
    <source>
        <dbReference type="Proteomes" id="UP000595140"/>
    </source>
</evidence>
<name>A0A484KBN8_9ASTE</name>
<keyword evidence="3" id="KW-1185">Reference proteome</keyword>
<protein>
    <recommendedName>
        <fullName evidence="4">Armadillo repeat-containing domain-containing protein</fullName>
    </recommendedName>
</protein>
<dbReference type="InterPro" id="IPR016024">
    <property type="entry name" value="ARM-type_fold"/>
</dbReference>
<sequence length="316" mass="34881">MGKERGDDDDQGYGGSYNYYCAALRSSVKKLHFGKWEEKEEAAAEIKRLLAAGDDPGRRRRFMAELGVIPPLVDMAGCELVARRRLAVQALIHLAHASPTNKALMVESGILSKLSQHTDIADQKTIQESLQLLLSVSHIASFRLLSSEESLEKALAILGNMVVTQKGKRALEEHPLVPECFIIETATADDGGPKCRELSVYVLTVLAHRSPVQRERMAKGGVVPALVEVALLGSALARKRALRLLEWFKDGNKRNVGTRSGPQIRSGSNKSLPFRGMKGDDEGRRLMKSFVKESLYRNMETITHRANGSPRESPKV</sequence>
<dbReference type="SUPFAM" id="SSF48371">
    <property type="entry name" value="ARM repeat"/>
    <property type="match status" value="1"/>
</dbReference>
<proteinExistence type="predicted"/>
<reference evidence="2 3" key="1">
    <citation type="submission" date="2018-04" db="EMBL/GenBank/DDBJ databases">
        <authorList>
            <person name="Vogel A."/>
        </authorList>
    </citation>
    <scope>NUCLEOTIDE SEQUENCE [LARGE SCALE GENOMIC DNA]</scope>
</reference>
<dbReference type="Gene3D" id="1.25.10.10">
    <property type="entry name" value="Leucine-rich Repeat Variant"/>
    <property type="match status" value="1"/>
</dbReference>
<feature type="compositionally biased region" description="Polar residues" evidence="1">
    <location>
        <begin position="255"/>
        <end position="271"/>
    </location>
</feature>
<evidence type="ECO:0000256" key="1">
    <source>
        <dbReference type="SAM" id="MobiDB-lite"/>
    </source>
</evidence>
<gene>
    <name evidence="2" type="ORF">CCAM_LOCUS2115</name>
</gene>
<organism evidence="2 3">
    <name type="scientific">Cuscuta campestris</name>
    <dbReference type="NCBI Taxonomy" id="132261"/>
    <lineage>
        <taxon>Eukaryota</taxon>
        <taxon>Viridiplantae</taxon>
        <taxon>Streptophyta</taxon>
        <taxon>Embryophyta</taxon>
        <taxon>Tracheophyta</taxon>
        <taxon>Spermatophyta</taxon>
        <taxon>Magnoliopsida</taxon>
        <taxon>eudicotyledons</taxon>
        <taxon>Gunneridae</taxon>
        <taxon>Pentapetalae</taxon>
        <taxon>asterids</taxon>
        <taxon>lamiids</taxon>
        <taxon>Solanales</taxon>
        <taxon>Convolvulaceae</taxon>
        <taxon>Cuscuteae</taxon>
        <taxon>Cuscuta</taxon>
        <taxon>Cuscuta subgen. Grammica</taxon>
        <taxon>Cuscuta sect. Cleistogrammica</taxon>
    </lineage>
</organism>
<dbReference type="InterPro" id="IPR011989">
    <property type="entry name" value="ARM-like"/>
</dbReference>
<evidence type="ECO:0000313" key="2">
    <source>
        <dbReference type="EMBL" id="VFQ60339.1"/>
    </source>
</evidence>
<dbReference type="AlphaFoldDB" id="A0A484KBN8"/>
<feature type="region of interest" description="Disordered" evidence="1">
    <location>
        <begin position="255"/>
        <end position="283"/>
    </location>
</feature>
<evidence type="ECO:0008006" key="4">
    <source>
        <dbReference type="Google" id="ProtNLM"/>
    </source>
</evidence>
<dbReference type="Proteomes" id="UP000595140">
    <property type="component" value="Unassembled WGS sequence"/>
</dbReference>
<accession>A0A484KBN8</accession>
<dbReference type="OrthoDB" id="777117at2759"/>